<evidence type="ECO:0000313" key="2">
    <source>
        <dbReference type="EMBL" id="MEI5907394.1"/>
    </source>
</evidence>
<proteinExistence type="predicted"/>
<dbReference type="SUPFAM" id="SSF54197">
    <property type="entry name" value="HIT-like"/>
    <property type="match status" value="1"/>
</dbReference>
<dbReference type="GO" id="GO:0008168">
    <property type="term" value="F:methyltransferase activity"/>
    <property type="evidence" value="ECO:0007669"/>
    <property type="project" value="UniProtKB-KW"/>
</dbReference>
<dbReference type="Pfam" id="PF01230">
    <property type="entry name" value="HIT"/>
    <property type="match status" value="1"/>
</dbReference>
<accession>A0ABU8HDY6</accession>
<dbReference type="Gene3D" id="3.30.428.10">
    <property type="entry name" value="HIT-like"/>
    <property type="match status" value="1"/>
</dbReference>
<dbReference type="InterPro" id="IPR011146">
    <property type="entry name" value="HIT-like"/>
</dbReference>
<dbReference type="RefSeq" id="WP_336586983.1">
    <property type="nucleotide sequence ID" value="NZ_JBBAXC010000007.1"/>
</dbReference>
<keyword evidence="2" id="KW-0489">Methyltransferase</keyword>
<dbReference type="InterPro" id="IPR036265">
    <property type="entry name" value="HIT-like_sf"/>
</dbReference>
<organism evidence="2 3">
    <name type="scientific">Bacillus spongiae</name>
    <dbReference type="NCBI Taxonomy" id="2683610"/>
    <lineage>
        <taxon>Bacteria</taxon>
        <taxon>Bacillati</taxon>
        <taxon>Bacillota</taxon>
        <taxon>Bacilli</taxon>
        <taxon>Bacillales</taxon>
        <taxon>Bacillaceae</taxon>
        <taxon>Bacillus</taxon>
    </lineage>
</organism>
<name>A0ABU8HDY6_9BACI</name>
<protein>
    <submittedName>
        <fullName evidence="2">HIT family protein</fullName>
        <ecNumber evidence="2">2.1.1.-</ecNumber>
    </submittedName>
</protein>
<keyword evidence="3" id="KW-1185">Reference proteome</keyword>
<dbReference type="EMBL" id="JBBAXC010000007">
    <property type="protein sequence ID" value="MEI5907394.1"/>
    <property type="molecule type" value="Genomic_DNA"/>
</dbReference>
<gene>
    <name evidence="2" type="ORF">WAK64_10030</name>
</gene>
<dbReference type="Proteomes" id="UP001312865">
    <property type="component" value="Unassembled WGS sequence"/>
</dbReference>
<dbReference type="GO" id="GO:0032259">
    <property type="term" value="P:methylation"/>
    <property type="evidence" value="ECO:0007669"/>
    <property type="project" value="UniProtKB-KW"/>
</dbReference>
<feature type="domain" description="HIT" evidence="1">
    <location>
        <begin position="41"/>
        <end position="100"/>
    </location>
</feature>
<comment type="caution">
    <text evidence="2">The sequence shown here is derived from an EMBL/GenBank/DDBJ whole genome shotgun (WGS) entry which is preliminary data.</text>
</comment>
<sequence>MMVDFREKFNIPELTMFETEYWIWSLRPHQATIGAGILSLKRECASFSDLNPEEHCDLNTIIKVIEKTLKNVFEYDIMNYLMLMMVDKQVHYHVIPRYEHPVEAFNEIWHDSAWPGLPNLAGVKLEASKLTSISMLIKNQIIS</sequence>
<reference evidence="2 3" key="1">
    <citation type="journal article" date="2018" name="J. Microbiol.">
        <title>Bacillus spongiae sp. nov., isolated from sponge of Jeju Island.</title>
        <authorList>
            <person name="Lee G.E."/>
            <person name="Im W.T."/>
            <person name="Park J.S."/>
        </authorList>
    </citation>
    <scope>NUCLEOTIDE SEQUENCE [LARGE SCALE GENOMIC DNA]</scope>
    <source>
        <strain evidence="2 3">135PIL107-10</strain>
    </source>
</reference>
<evidence type="ECO:0000313" key="3">
    <source>
        <dbReference type="Proteomes" id="UP001312865"/>
    </source>
</evidence>
<evidence type="ECO:0000259" key="1">
    <source>
        <dbReference type="Pfam" id="PF01230"/>
    </source>
</evidence>
<keyword evidence="2" id="KW-0808">Transferase</keyword>
<dbReference type="EC" id="2.1.1.-" evidence="2"/>